<evidence type="ECO:0000313" key="4">
    <source>
        <dbReference type="Proteomes" id="UP001596447"/>
    </source>
</evidence>
<evidence type="ECO:0000313" key="3">
    <source>
        <dbReference type="EMBL" id="MFC7198617.1"/>
    </source>
</evidence>
<dbReference type="AlphaFoldDB" id="A0ABD5YZD7"/>
<feature type="transmembrane region" description="Helical" evidence="1">
    <location>
        <begin position="118"/>
        <end position="142"/>
    </location>
</feature>
<feature type="transmembrane region" description="Helical" evidence="1">
    <location>
        <begin position="148"/>
        <end position="170"/>
    </location>
</feature>
<keyword evidence="1" id="KW-0812">Transmembrane</keyword>
<reference evidence="4" key="2">
    <citation type="journal article" date="2019" name="Int. J. Syst. Evol. Microbiol.">
        <title>The Global Catalogue of Microorganisms (GCM) 10K type strain sequencing project: providing services to taxonomists for standard genome sequencing and annotation.</title>
        <authorList>
            <consortium name="The Broad Institute Genomics Platform"/>
            <consortium name="The Broad Institute Genome Sequencing Center for Infectious Disease"/>
            <person name="Wu L."/>
            <person name="Ma J."/>
        </authorList>
    </citation>
    <scope>NUCLEOTIDE SEQUENCE [LARGE SCALE GENOMIC DNA]</scope>
    <source>
        <strain evidence="4">XZGYJ-43</strain>
    </source>
</reference>
<feature type="transmembrane region" description="Helical" evidence="1">
    <location>
        <begin position="350"/>
        <end position="372"/>
    </location>
</feature>
<reference evidence="2" key="1">
    <citation type="journal article" date="2014" name="Int. J. Syst. Evol. Microbiol.">
        <title>Complete genome sequence of Corynebacterium casei LMG S-19264T (=DSM 44701T), isolated from a smear-ripened cheese.</title>
        <authorList>
            <consortium name="US DOE Joint Genome Institute (JGI-PGF)"/>
            <person name="Walter F."/>
            <person name="Albersmeier A."/>
            <person name="Kalinowski J."/>
            <person name="Ruckert C."/>
        </authorList>
    </citation>
    <scope>NUCLEOTIDE SEQUENCE [LARGE SCALE GENOMIC DNA]</scope>
    <source>
        <strain evidence="2">NBRC 114356</strain>
    </source>
</reference>
<keyword evidence="1" id="KW-1133">Transmembrane helix</keyword>
<feature type="transmembrane region" description="Helical" evidence="1">
    <location>
        <begin position="442"/>
        <end position="462"/>
    </location>
</feature>
<protein>
    <recommendedName>
        <fullName evidence="5">ABC-2 type transport system permease protein</fullName>
    </recommendedName>
</protein>
<keyword evidence="1" id="KW-0472">Membrane</keyword>
<feature type="transmembrane region" description="Helical" evidence="1">
    <location>
        <begin position="177"/>
        <end position="200"/>
    </location>
</feature>
<keyword evidence="4" id="KW-1185">Reference proteome</keyword>
<feature type="transmembrane region" description="Helical" evidence="1">
    <location>
        <begin position="378"/>
        <end position="402"/>
    </location>
</feature>
<comment type="caution">
    <text evidence="2">The sequence shown here is derived from an EMBL/GenBank/DDBJ whole genome shotgun (WGS) entry which is preliminary data.</text>
</comment>
<evidence type="ECO:0008006" key="5">
    <source>
        <dbReference type="Google" id="ProtNLM"/>
    </source>
</evidence>
<feature type="transmembrane region" description="Helical" evidence="1">
    <location>
        <begin position="29"/>
        <end position="49"/>
    </location>
</feature>
<name>A0ABD5YZD7_9EURY</name>
<accession>A0ABD5YZD7</accession>
<evidence type="ECO:0000313" key="2">
    <source>
        <dbReference type="EMBL" id="MFC7197920.1"/>
    </source>
</evidence>
<dbReference type="EMBL" id="JBHTAR010000011">
    <property type="protein sequence ID" value="MFC7198617.1"/>
    <property type="molecule type" value="Genomic_DNA"/>
</dbReference>
<dbReference type="EMBL" id="JBHTAR010000001">
    <property type="protein sequence ID" value="MFC7197920.1"/>
    <property type="molecule type" value="Genomic_DNA"/>
</dbReference>
<organism evidence="2 4">
    <name type="scientific">Halospeciosus flavus</name>
    <dbReference type="NCBI Taxonomy" id="3032283"/>
    <lineage>
        <taxon>Archaea</taxon>
        <taxon>Methanobacteriati</taxon>
        <taxon>Methanobacteriota</taxon>
        <taxon>Stenosarchaea group</taxon>
        <taxon>Halobacteria</taxon>
        <taxon>Halobacteriales</taxon>
        <taxon>Halobacteriaceae</taxon>
        <taxon>Halospeciosus</taxon>
    </lineage>
</organism>
<dbReference type="Proteomes" id="UP001596447">
    <property type="component" value="Unassembled WGS sequence"/>
</dbReference>
<proteinExistence type="predicted"/>
<feature type="transmembrane region" description="Helical" evidence="1">
    <location>
        <begin position="279"/>
        <end position="300"/>
    </location>
</feature>
<evidence type="ECO:0000256" key="1">
    <source>
        <dbReference type="SAM" id="Phobius"/>
    </source>
</evidence>
<feature type="transmembrane region" description="Helical" evidence="1">
    <location>
        <begin position="212"/>
        <end position="231"/>
    </location>
</feature>
<reference evidence="2" key="3">
    <citation type="submission" date="2024-09" db="EMBL/GenBank/DDBJ databases">
        <authorList>
            <person name="Sun Q."/>
        </authorList>
    </citation>
    <scope>NUCLEOTIDE SEQUENCE</scope>
    <source>
        <strain evidence="2">NBRC 114356</strain>
    </source>
</reference>
<sequence length="477" mass="49972">MSRATRTLFVELVREEWRLHARLFGGRRFAPFPLLVAVLAAGAVVGAFLGGTDVGTLRLGVHALVLGFGLYTGTAGLVGTELIERVLGDVTLLLSSSRTLPVSRRELLGLFLVKDAGYYAVLFVLPIALGFAPLAALGVFSIAAVPWLWISLSVVFAAGMVATVGAIAVWTRGVPGWAIGVLAGLAAVVLGTLGLLAPVWDTLVVFDDGPLAALGVVVAVVFVGGVALRGYDPTHRRPARTRTDRFRAVERRLPAETKGLVTKTLLDVGRSSGGYAKPFVSVGLLFALVAFLVDLVHSIVGLQPATGVFFGGVLALSAFTTYNWLTQFDSVAEYLLLPVSVADVFRAKRVAFVVLGAPTALLAYLAALAVFPTTPLDALLGAVVLAGCSLYFYGLTVFVAGFSPNEFLFDTARFLAFFVGVAVPLIPLLLVGFVLAPRSLTLGTAAVTALASVALGALGVWLSGRAAGRWAETYRSG</sequence>
<gene>
    <name evidence="2" type="ORF">ACFQJ9_00080</name>
    <name evidence="3" type="ORF">ACFQJ9_04125</name>
</gene>
<feature type="transmembrane region" description="Helical" evidence="1">
    <location>
        <begin position="61"/>
        <end position="83"/>
    </location>
</feature>
<dbReference type="RefSeq" id="WP_279528577.1">
    <property type="nucleotide sequence ID" value="NZ_CP122312.1"/>
</dbReference>
<feature type="transmembrane region" description="Helical" evidence="1">
    <location>
        <begin position="306"/>
        <end position="325"/>
    </location>
</feature>
<feature type="transmembrane region" description="Helical" evidence="1">
    <location>
        <begin position="414"/>
        <end position="436"/>
    </location>
</feature>